<dbReference type="PROSITE" id="PS00108">
    <property type="entry name" value="PROTEIN_KINASE_ST"/>
    <property type="match status" value="1"/>
</dbReference>
<dbReference type="InterPro" id="IPR011009">
    <property type="entry name" value="Kinase-like_dom_sf"/>
</dbReference>
<dbReference type="PROSITE" id="PS00107">
    <property type="entry name" value="PROTEIN_KINASE_ATP"/>
    <property type="match status" value="1"/>
</dbReference>
<protein>
    <recommendedName>
        <fullName evidence="6">Protein kinase domain-containing protein</fullName>
    </recommendedName>
</protein>
<keyword evidence="4" id="KW-0418">Kinase</keyword>
<keyword evidence="8" id="KW-1185">Reference proteome</keyword>
<organism evidence="7 8">
    <name type="scientific">Prorocentrum cordatum</name>
    <dbReference type="NCBI Taxonomy" id="2364126"/>
    <lineage>
        <taxon>Eukaryota</taxon>
        <taxon>Sar</taxon>
        <taxon>Alveolata</taxon>
        <taxon>Dinophyceae</taxon>
        <taxon>Prorocentrales</taxon>
        <taxon>Prorocentraceae</taxon>
        <taxon>Prorocentrum</taxon>
    </lineage>
</organism>
<dbReference type="Gene3D" id="3.30.200.20">
    <property type="entry name" value="Phosphorylase Kinase, domain 1"/>
    <property type="match status" value="1"/>
</dbReference>
<dbReference type="Gene3D" id="1.10.510.10">
    <property type="entry name" value="Transferase(Phosphotransferase) domain 1"/>
    <property type="match status" value="1"/>
</dbReference>
<evidence type="ECO:0000256" key="1">
    <source>
        <dbReference type="ARBA" id="ARBA00022741"/>
    </source>
</evidence>
<feature type="domain" description="Protein kinase" evidence="6">
    <location>
        <begin position="139"/>
        <end position="395"/>
    </location>
</feature>
<evidence type="ECO:0000256" key="3">
    <source>
        <dbReference type="PROSITE-ProRule" id="PRU10141"/>
    </source>
</evidence>
<dbReference type="Proteomes" id="UP001189429">
    <property type="component" value="Unassembled WGS sequence"/>
</dbReference>
<feature type="region of interest" description="Disordered" evidence="5">
    <location>
        <begin position="1"/>
        <end position="71"/>
    </location>
</feature>
<dbReference type="EMBL" id="CAUYUJ010016618">
    <property type="protein sequence ID" value="CAK0867211.1"/>
    <property type="molecule type" value="Genomic_DNA"/>
</dbReference>
<dbReference type="PROSITE" id="PS50011">
    <property type="entry name" value="PROTEIN_KINASE_DOM"/>
    <property type="match status" value="1"/>
</dbReference>
<feature type="compositionally biased region" description="Low complexity" evidence="5">
    <location>
        <begin position="33"/>
        <end position="44"/>
    </location>
</feature>
<comment type="similarity">
    <text evidence="4">Belongs to the protein kinase superfamily.</text>
</comment>
<accession>A0ABN9V358</accession>
<dbReference type="SMART" id="SM00220">
    <property type="entry name" value="S_TKc"/>
    <property type="match status" value="1"/>
</dbReference>
<dbReference type="Pfam" id="PF00069">
    <property type="entry name" value="Pkinase"/>
    <property type="match status" value="1"/>
</dbReference>
<reference evidence="7" key="1">
    <citation type="submission" date="2023-10" db="EMBL/GenBank/DDBJ databases">
        <authorList>
            <person name="Chen Y."/>
            <person name="Shah S."/>
            <person name="Dougan E. K."/>
            <person name="Thang M."/>
            <person name="Chan C."/>
        </authorList>
    </citation>
    <scope>NUCLEOTIDE SEQUENCE [LARGE SCALE GENOMIC DNA]</scope>
</reference>
<dbReference type="InterPro" id="IPR017441">
    <property type="entry name" value="Protein_kinase_ATP_BS"/>
</dbReference>
<keyword evidence="4" id="KW-0808">Transferase</keyword>
<proteinExistence type="inferred from homology"/>
<evidence type="ECO:0000259" key="6">
    <source>
        <dbReference type="PROSITE" id="PS50011"/>
    </source>
</evidence>
<comment type="caution">
    <text evidence="7">The sequence shown here is derived from an EMBL/GenBank/DDBJ whole genome shotgun (WGS) entry which is preliminary data.</text>
</comment>
<feature type="region of interest" description="Disordered" evidence="5">
    <location>
        <begin position="106"/>
        <end position="128"/>
    </location>
</feature>
<dbReference type="PANTHER" id="PTHR44329">
    <property type="entry name" value="SERINE/THREONINE-PROTEIN KINASE TNNI3K-RELATED"/>
    <property type="match status" value="1"/>
</dbReference>
<dbReference type="InterPro" id="IPR008271">
    <property type="entry name" value="Ser/Thr_kinase_AS"/>
</dbReference>
<feature type="binding site" evidence="3">
    <location>
        <position position="166"/>
    </location>
    <ligand>
        <name>ATP</name>
        <dbReference type="ChEBI" id="CHEBI:30616"/>
    </ligand>
</feature>
<sequence length="404" mass="42771">MTGALGLAPGGAPSSARASSCTPARSGSRRAARSAGGSAAARAAEASRPRPEHHGARAPWAAEAPQAPGAAAAARLAPPAVAPARAWERSVKVGVLARLTDLLLPAGGVPKPPGGGPGGQGAPPERVADDAEGVGYEEISFEEPIGAGSFGAVWRGSCRGDVVAVKACKVADAHDGAMLLREIRYLQRLRHPRLVSFLGFCNRPPHIYLLMEFMSGGSLHAVLFGPPSKRARLSFEKKSSMALQVAEGLAYLHELNVVHRDLKTMNIVLDVDLSCKICDFGLTVTLEKTHLTVRHVQGSPRYMAPEQFESTAKITEKVDIWQMGCVMLELFFSCVPFKGATGMQQIAAELLVKRRPPSCPAEADPRARVLAQSCLRVDARQRPWATSLVAALACVLEGCGDADR</sequence>
<evidence type="ECO:0000256" key="2">
    <source>
        <dbReference type="ARBA" id="ARBA00022840"/>
    </source>
</evidence>
<evidence type="ECO:0000313" key="8">
    <source>
        <dbReference type="Proteomes" id="UP001189429"/>
    </source>
</evidence>
<evidence type="ECO:0000256" key="4">
    <source>
        <dbReference type="RuleBase" id="RU000304"/>
    </source>
</evidence>
<keyword evidence="4" id="KW-0723">Serine/threonine-protein kinase</keyword>
<keyword evidence="2 3" id="KW-0067">ATP-binding</keyword>
<feature type="compositionally biased region" description="Low complexity" evidence="5">
    <location>
        <begin position="1"/>
        <end position="26"/>
    </location>
</feature>
<feature type="compositionally biased region" description="Low complexity" evidence="5">
    <location>
        <begin position="57"/>
        <end position="71"/>
    </location>
</feature>
<dbReference type="InterPro" id="IPR051681">
    <property type="entry name" value="Ser/Thr_Kinases-Pseudokinases"/>
</dbReference>
<feature type="compositionally biased region" description="Basic and acidic residues" evidence="5">
    <location>
        <begin position="45"/>
        <end position="55"/>
    </location>
</feature>
<name>A0ABN9V358_9DINO</name>
<evidence type="ECO:0000313" key="7">
    <source>
        <dbReference type="EMBL" id="CAK0867211.1"/>
    </source>
</evidence>
<dbReference type="InterPro" id="IPR000719">
    <property type="entry name" value="Prot_kinase_dom"/>
</dbReference>
<gene>
    <name evidence="7" type="ORF">PCOR1329_LOCUS54206</name>
</gene>
<keyword evidence="1 3" id="KW-0547">Nucleotide-binding</keyword>
<dbReference type="PANTHER" id="PTHR44329:SF214">
    <property type="entry name" value="PROTEIN KINASE DOMAIN-CONTAINING PROTEIN"/>
    <property type="match status" value="1"/>
</dbReference>
<dbReference type="SUPFAM" id="SSF56112">
    <property type="entry name" value="Protein kinase-like (PK-like)"/>
    <property type="match status" value="1"/>
</dbReference>
<evidence type="ECO:0000256" key="5">
    <source>
        <dbReference type="SAM" id="MobiDB-lite"/>
    </source>
</evidence>